<organism evidence="1 2">
    <name type="scientific">Rhizobium leguminosarum</name>
    <dbReference type="NCBI Taxonomy" id="384"/>
    <lineage>
        <taxon>Bacteria</taxon>
        <taxon>Pseudomonadati</taxon>
        <taxon>Pseudomonadota</taxon>
        <taxon>Alphaproteobacteria</taxon>
        <taxon>Hyphomicrobiales</taxon>
        <taxon>Rhizobiaceae</taxon>
        <taxon>Rhizobium/Agrobacterium group</taxon>
        <taxon>Rhizobium</taxon>
    </lineage>
</organism>
<reference evidence="1 2" key="1">
    <citation type="submission" date="2017-11" db="EMBL/GenBank/DDBJ databases">
        <title>Complete genome of Rhizobium leguminosarum Norway, an ineffective micro-symbiont.</title>
        <authorList>
            <person name="Hoffrichter A."/>
            <person name="Liang J."/>
            <person name="Brachmann A."/>
            <person name="Marin M."/>
        </authorList>
    </citation>
    <scope>NUCLEOTIDE SEQUENCE [LARGE SCALE GENOMIC DNA]</scope>
    <source>
        <strain evidence="1 2">Norway</strain>
        <plasmid evidence="2">Plasmid prln3</plasmid>
    </source>
</reference>
<protein>
    <recommendedName>
        <fullName evidence="3">Methyltransferase</fullName>
    </recommendedName>
</protein>
<proteinExistence type="predicted"/>
<dbReference type="AlphaFoldDB" id="A0A2K9ZG50"/>
<gene>
    <name evidence="1" type="ORF">CUJ84_pRLN3000060</name>
</gene>
<keyword evidence="1" id="KW-0614">Plasmid</keyword>
<evidence type="ECO:0000313" key="1">
    <source>
        <dbReference type="EMBL" id="AUW47198.1"/>
    </source>
</evidence>
<name>A0A2K9ZG50_RHILE</name>
<evidence type="ECO:0000313" key="2">
    <source>
        <dbReference type="Proteomes" id="UP000238523"/>
    </source>
</evidence>
<geneLocation type="plasmid" evidence="2">
    <name>prln3</name>
</geneLocation>
<sequence length="313" mass="35328">MGRLPEPHPLDYDWRYSEASVQAFAELLPVSQGILAVGAPSLARHLERAGREVCLVDRQPFQCVDNHRVADIDAPTPVEKGFQTAVIDPPWYPADVRTWTAWAGNCVGIDGSLFVTVWPSGTRPGDRDEYEQLLTWMAAWSEVSEYGLKPTYEVPSFEVAASHSAFGGGLSTSPRMGRLLHLKVNVPCAVPASRPKPVLWHRFVFNEYQIAVRPAHEGNAQPPHFARLPNVEGWNWPFVSRRAPGRDLIDVWSSQNEIAVSATTGALVDALRTLATLNDQRSFERTLSNFPQLLEWRLPRPPYWRTFEWQHQQ</sequence>
<dbReference type="EMBL" id="CP025015">
    <property type="protein sequence ID" value="AUW47198.1"/>
    <property type="molecule type" value="Genomic_DNA"/>
</dbReference>
<dbReference type="Proteomes" id="UP000238523">
    <property type="component" value="Plasmid pRLN3"/>
</dbReference>
<evidence type="ECO:0008006" key="3">
    <source>
        <dbReference type="Google" id="ProtNLM"/>
    </source>
</evidence>
<accession>A0A2K9ZG50</accession>